<organism evidence="1">
    <name type="scientific">freshwater metagenome</name>
    <dbReference type="NCBI Taxonomy" id="449393"/>
    <lineage>
        <taxon>unclassified sequences</taxon>
        <taxon>metagenomes</taxon>
        <taxon>ecological metagenomes</taxon>
    </lineage>
</organism>
<proteinExistence type="predicted"/>
<sequence>MNHSSDRSRRIWRDLARAATVLSSALFVSALVGAMSATALPAGTPPTPGQNLSPASGTEATAFTLSLVAPNNACPGDATTAGGGFRWNQYIVSASVDAATLTWNSNGPVLPAGAPAGAIAQPLFSATTGAAQVQRPNLAAGTGQITGITNLSFATNLDPSLGLPAGQYKVGFACSAAGQTERYWQTLITITAAGSGISWTTSASPTTTTTVGGTTTTVSGATTTTTVGGATTTTVSGATTTTTAAPTTTAAGATTTTVAGATTTTLAASLGPVTGSGSGGTGTSGSGGTFGSGGTIPVTGSSSMPVLFWALMSLVFGRMAVLLAKPVKVLPPRAP</sequence>
<reference evidence="1" key="1">
    <citation type="submission" date="2020-05" db="EMBL/GenBank/DDBJ databases">
        <authorList>
            <person name="Chiriac C."/>
            <person name="Salcher M."/>
            <person name="Ghai R."/>
            <person name="Kavagutti S V."/>
        </authorList>
    </citation>
    <scope>NUCLEOTIDE SEQUENCE</scope>
</reference>
<protein>
    <submittedName>
        <fullName evidence="1">Unannotated protein</fullName>
    </submittedName>
</protein>
<dbReference type="EMBL" id="CAEZSR010000089">
    <property type="protein sequence ID" value="CAB4569355.1"/>
    <property type="molecule type" value="Genomic_DNA"/>
</dbReference>
<evidence type="ECO:0000313" key="1">
    <source>
        <dbReference type="EMBL" id="CAB4569355.1"/>
    </source>
</evidence>
<accession>A0A6J6E2A9</accession>
<gene>
    <name evidence="1" type="ORF">UFOPK1493_02290</name>
</gene>
<name>A0A6J6E2A9_9ZZZZ</name>
<dbReference type="AlphaFoldDB" id="A0A6J6E2A9"/>